<name>A0ABQ8FMU1_9FUNG</name>
<organism evidence="5 6">
    <name type="scientific">Batrachochytrium salamandrivorans</name>
    <dbReference type="NCBI Taxonomy" id="1357716"/>
    <lineage>
        <taxon>Eukaryota</taxon>
        <taxon>Fungi</taxon>
        <taxon>Fungi incertae sedis</taxon>
        <taxon>Chytridiomycota</taxon>
        <taxon>Chytridiomycota incertae sedis</taxon>
        <taxon>Chytridiomycetes</taxon>
        <taxon>Rhizophydiales</taxon>
        <taxon>Rhizophydiales incertae sedis</taxon>
        <taxon>Batrachochytrium</taxon>
    </lineage>
</organism>
<evidence type="ECO:0000313" key="6">
    <source>
        <dbReference type="Proteomes" id="UP001648503"/>
    </source>
</evidence>
<dbReference type="PROSITE" id="PS50084">
    <property type="entry name" value="KH_TYPE_1"/>
    <property type="match status" value="3"/>
</dbReference>
<feature type="compositionally biased region" description="Basic and acidic residues" evidence="3">
    <location>
        <begin position="55"/>
        <end position="77"/>
    </location>
</feature>
<feature type="region of interest" description="Disordered" evidence="3">
    <location>
        <begin position="596"/>
        <end position="679"/>
    </location>
</feature>
<keyword evidence="1" id="KW-0677">Repeat</keyword>
<dbReference type="Gene3D" id="3.30.1370.10">
    <property type="entry name" value="K Homology domain, type 1"/>
    <property type="match status" value="3"/>
</dbReference>
<dbReference type="CDD" id="cd00105">
    <property type="entry name" value="KH-I"/>
    <property type="match status" value="2"/>
</dbReference>
<proteinExistence type="predicted"/>
<feature type="compositionally biased region" description="Low complexity" evidence="3">
    <location>
        <begin position="108"/>
        <end position="146"/>
    </location>
</feature>
<keyword evidence="6" id="KW-1185">Reference proteome</keyword>
<feature type="region of interest" description="Disordered" evidence="3">
    <location>
        <begin position="1"/>
        <end position="165"/>
    </location>
</feature>
<dbReference type="Pfam" id="PF00013">
    <property type="entry name" value="KH_1"/>
    <property type="match status" value="3"/>
</dbReference>
<gene>
    <name evidence="5" type="ORF">BASA50_002376</name>
</gene>
<reference evidence="5 6" key="1">
    <citation type="submission" date="2021-02" db="EMBL/GenBank/DDBJ databases">
        <title>Variation within the Batrachochytrium salamandrivorans European outbreak.</title>
        <authorList>
            <person name="Kelly M."/>
            <person name="Pasmans F."/>
            <person name="Shea T.P."/>
            <person name="Munoz J.F."/>
            <person name="Carranza S."/>
            <person name="Cuomo C.A."/>
            <person name="Martel A."/>
        </authorList>
    </citation>
    <scope>NUCLEOTIDE SEQUENCE [LARGE SCALE GENOMIC DNA]</scope>
    <source>
        <strain evidence="5 6">AMFP18/2</strain>
    </source>
</reference>
<feature type="compositionally biased region" description="Low complexity" evidence="3">
    <location>
        <begin position="626"/>
        <end position="649"/>
    </location>
</feature>
<feature type="region of interest" description="Disordered" evidence="3">
    <location>
        <begin position="434"/>
        <end position="454"/>
    </location>
</feature>
<dbReference type="EMBL" id="JAFCIX010000040">
    <property type="protein sequence ID" value="KAH6600365.1"/>
    <property type="molecule type" value="Genomic_DNA"/>
</dbReference>
<feature type="compositionally biased region" description="Polar residues" evidence="3">
    <location>
        <begin position="1"/>
        <end position="10"/>
    </location>
</feature>
<dbReference type="InterPro" id="IPR036612">
    <property type="entry name" value="KH_dom_type_1_sf"/>
</dbReference>
<feature type="domain" description="K Homology" evidence="4">
    <location>
        <begin position="169"/>
        <end position="240"/>
    </location>
</feature>
<feature type="domain" description="K Homology" evidence="4">
    <location>
        <begin position="362"/>
        <end position="432"/>
    </location>
</feature>
<feature type="compositionally biased region" description="Gly residues" evidence="3">
    <location>
        <begin position="18"/>
        <end position="30"/>
    </location>
</feature>
<comment type="caution">
    <text evidence="5">The sequence shown here is derived from an EMBL/GenBank/DDBJ whole genome shotgun (WGS) entry which is preliminary data.</text>
</comment>
<evidence type="ECO:0000256" key="3">
    <source>
        <dbReference type="SAM" id="MobiDB-lite"/>
    </source>
</evidence>
<dbReference type="Proteomes" id="UP001648503">
    <property type="component" value="Unassembled WGS sequence"/>
</dbReference>
<protein>
    <recommendedName>
        <fullName evidence="4">K Homology domain-containing protein</fullName>
    </recommendedName>
</protein>
<sequence length="679" mass="71035">MTSSDNGVLHNNNSGNPVPGGSGGAGGDGGAPDFSNALEKAKAMAARFAAGAKAPRAEDEPSHGTKRPNEESDHDARPPPSSSYRKQEDGSDRQPFVPEMNSGSAPVDDQQQQQAQTQYQQPPQHQDQHQHQYAPPQMYQQPPNQYGSAPMPYGHAGPPATSHYGPPMDVQKVVVVVPPGKAGIVIGRGGETLKGIERQFNVRIQLEPSGPSGDIEKTATITGGAREIEEASKAVQDIISGMPRGGGFGYSGGAAGATPYGAAPAFGMNTAHVRVPTAHVGLVIGKGGETIKSLQQRSGARITVAKESEMESGATARLVTISGNEQSVATAQHLINEIIQHQQFQRQVTTYGPPPGGFSNSGQYCEVVMVSATKVGLVIGRGGETIKSIQNEYGVNLKVDPNTDANGERRVAIYGQPDSVARAKEAVYERALSQKRVGGRGSRDGPDMYAQQMQQQQQQYSYAYQTPAAYVDPQQQMQQQQQQQQQQGYDYSAYGQYDPAAYAAAYGQQQQAAAPTADGQQPAYDASQYGGYDQKAYAEYYAQYAQYYGYDPNAVAPGAPAAAGAPAGVPGAPGAPPTAEAMGNTVAATEVAGTEAQTGALGGAPPKESLSAPEGSGHGAMHNTPTTGGHTQSQQEGSSQQEGNEGSSQPGVDSQKFEQGQEDAGNDHSAADASEEPSN</sequence>
<dbReference type="SMART" id="SM00322">
    <property type="entry name" value="KH"/>
    <property type="match status" value="3"/>
</dbReference>
<evidence type="ECO:0000256" key="2">
    <source>
        <dbReference type="PROSITE-ProRule" id="PRU00117"/>
    </source>
</evidence>
<keyword evidence="2" id="KW-0694">RNA-binding</keyword>
<feature type="domain" description="K Homology" evidence="4">
    <location>
        <begin position="267"/>
        <end position="340"/>
    </location>
</feature>
<evidence type="ECO:0000313" key="5">
    <source>
        <dbReference type="EMBL" id="KAH6600365.1"/>
    </source>
</evidence>
<dbReference type="InterPro" id="IPR004087">
    <property type="entry name" value="KH_dom"/>
</dbReference>
<accession>A0ABQ8FMU1</accession>
<dbReference type="InterPro" id="IPR004088">
    <property type="entry name" value="KH_dom_type_1"/>
</dbReference>
<feature type="compositionally biased region" description="Low complexity" evidence="3">
    <location>
        <begin position="43"/>
        <end position="54"/>
    </location>
</feature>
<dbReference type="SUPFAM" id="SSF54791">
    <property type="entry name" value="Eukaryotic type KH-domain (KH-domain type I)"/>
    <property type="match status" value="3"/>
</dbReference>
<dbReference type="PANTHER" id="PTHR10288">
    <property type="entry name" value="KH DOMAIN CONTAINING RNA BINDING PROTEIN"/>
    <property type="match status" value="1"/>
</dbReference>
<evidence type="ECO:0000256" key="1">
    <source>
        <dbReference type="ARBA" id="ARBA00022737"/>
    </source>
</evidence>
<evidence type="ECO:0000259" key="4">
    <source>
        <dbReference type="SMART" id="SM00322"/>
    </source>
</evidence>